<reference evidence="1" key="1">
    <citation type="thesis" date="2020" institute="ProQuest LLC" country="789 East Eisenhower Parkway, Ann Arbor, MI, USA">
        <title>Comparative Genomics and Chromosome Evolution.</title>
        <authorList>
            <person name="Mudd A.B."/>
        </authorList>
    </citation>
    <scope>NUCLEOTIDE SEQUENCE</scope>
    <source>
        <strain evidence="1">237g6f4</strain>
        <tissue evidence="1">Blood</tissue>
    </source>
</reference>
<gene>
    <name evidence="1" type="ORF">GDO81_017991</name>
</gene>
<proteinExistence type="predicted"/>
<dbReference type="AlphaFoldDB" id="A0AAV7A4S0"/>
<keyword evidence="2" id="KW-1185">Reference proteome</keyword>
<organism evidence="1 2">
    <name type="scientific">Engystomops pustulosus</name>
    <name type="common">Tungara frog</name>
    <name type="synonym">Physalaemus pustulosus</name>
    <dbReference type="NCBI Taxonomy" id="76066"/>
    <lineage>
        <taxon>Eukaryota</taxon>
        <taxon>Metazoa</taxon>
        <taxon>Chordata</taxon>
        <taxon>Craniata</taxon>
        <taxon>Vertebrata</taxon>
        <taxon>Euteleostomi</taxon>
        <taxon>Amphibia</taxon>
        <taxon>Batrachia</taxon>
        <taxon>Anura</taxon>
        <taxon>Neobatrachia</taxon>
        <taxon>Hyloidea</taxon>
        <taxon>Leptodactylidae</taxon>
        <taxon>Leiuperinae</taxon>
        <taxon>Engystomops</taxon>
    </lineage>
</organism>
<evidence type="ECO:0000313" key="1">
    <source>
        <dbReference type="EMBL" id="KAG8556252.1"/>
    </source>
</evidence>
<sequence>MDTGKILLPYGHFLKSCFKRLVNRPGTISVFSHRTNGIYPWQSPQVNQHLRAKTKRCQYPVSQENVN</sequence>
<comment type="caution">
    <text evidence="1">The sequence shown here is derived from an EMBL/GenBank/DDBJ whole genome shotgun (WGS) entry which is preliminary data.</text>
</comment>
<protein>
    <submittedName>
        <fullName evidence="1">Uncharacterized protein</fullName>
    </submittedName>
</protein>
<evidence type="ECO:0000313" key="2">
    <source>
        <dbReference type="Proteomes" id="UP000824782"/>
    </source>
</evidence>
<dbReference type="EMBL" id="WNYA01000009">
    <property type="protein sequence ID" value="KAG8556252.1"/>
    <property type="molecule type" value="Genomic_DNA"/>
</dbReference>
<name>A0AAV7A4S0_ENGPU</name>
<dbReference type="Proteomes" id="UP000824782">
    <property type="component" value="Unassembled WGS sequence"/>
</dbReference>
<accession>A0AAV7A4S0</accession>